<name>V4PY01_9CAUL</name>
<accession>V4PY01</accession>
<gene>
    <name evidence="2" type="ORF">ABENE_12090</name>
</gene>
<keyword evidence="3" id="KW-1185">Reference proteome</keyword>
<keyword evidence="1" id="KW-1133">Transmembrane helix</keyword>
<keyword evidence="1" id="KW-0812">Transmembrane</keyword>
<keyword evidence="1" id="KW-0472">Membrane</keyword>
<comment type="caution">
    <text evidence="2">The sequence shown here is derived from an EMBL/GenBank/DDBJ whole genome shotgun (WGS) entry which is preliminary data.</text>
</comment>
<dbReference type="EMBL" id="AWGB01000023">
    <property type="protein sequence ID" value="ESQ90455.1"/>
    <property type="molecule type" value="Genomic_DNA"/>
</dbReference>
<sequence length="148" mass="15882">MRQLGIPILTASPTAMCYRDGMDASHILDTLIIAPIPIIICIGAVITQQVAKSGGSFDNRAPLAKWLGSAVIIISTGLVCGLYTDGANLIRNGVPHDLLSCFTGTIVFVGFAVAGLPIFALLWGLDRIVRKVFNLPRSDKNWDIFNSL</sequence>
<reference evidence="2 3" key="1">
    <citation type="journal article" date="2014" name="Nature">
        <title>Sequential evolution of bacterial morphology by co-option of a developmental regulator.</title>
        <authorList>
            <person name="Jiang C."/>
            <person name="Brown P.J."/>
            <person name="Ducret A."/>
            <person name="Brun Y.V."/>
        </authorList>
    </citation>
    <scope>NUCLEOTIDE SEQUENCE [LARGE SCALE GENOMIC DNA]</scope>
    <source>
        <strain evidence="2 3">DSM 16100</strain>
    </source>
</reference>
<dbReference type="Proteomes" id="UP000017837">
    <property type="component" value="Unassembled WGS sequence"/>
</dbReference>
<organism evidence="2 3">
    <name type="scientific">Asticcacaulis benevestitus DSM 16100 = ATCC BAA-896</name>
    <dbReference type="NCBI Taxonomy" id="1121022"/>
    <lineage>
        <taxon>Bacteria</taxon>
        <taxon>Pseudomonadati</taxon>
        <taxon>Pseudomonadota</taxon>
        <taxon>Alphaproteobacteria</taxon>
        <taxon>Caulobacterales</taxon>
        <taxon>Caulobacteraceae</taxon>
        <taxon>Asticcacaulis</taxon>
    </lineage>
</organism>
<proteinExistence type="predicted"/>
<feature type="transmembrane region" description="Helical" evidence="1">
    <location>
        <begin position="66"/>
        <end position="84"/>
    </location>
</feature>
<evidence type="ECO:0000256" key="1">
    <source>
        <dbReference type="SAM" id="Phobius"/>
    </source>
</evidence>
<feature type="transmembrane region" description="Helical" evidence="1">
    <location>
        <begin position="104"/>
        <end position="125"/>
    </location>
</feature>
<evidence type="ECO:0000313" key="3">
    <source>
        <dbReference type="Proteomes" id="UP000017837"/>
    </source>
</evidence>
<evidence type="ECO:0000313" key="2">
    <source>
        <dbReference type="EMBL" id="ESQ90455.1"/>
    </source>
</evidence>
<dbReference type="AlphaFoldDB" id="V4PY01"/>
<dbReference type="PATRIC" id="fig|1121022.4.peg.2450"/>
<feature type="transmembrane region" description="Helical" evidence="1">
    <location>
        <begin position="27"/>
        <end position="46"/>
    </location>
</feature>
<protein>
    <submittedName>
        <fullName evidence="2">Uncharacterized protein</fullName>
    </submittedName>
</protein>